<feature type="domain" description="UCH catalytic" evidence="9">
    <location>
        <begin position="320"/>
        <end position="653"/>
    </location>
</feature>
<feature type="compositionally biased region" description="Polar residues" evidence="8">
    <location>
        <begin position="18"/>
        <end position="33"/>
    </location>
</feature>
<evidence type="ECO:0000256" key="1">
    <source>
        <dbReference type="ARBA" id="ARBA00000707"/>
    </source>
</evidence>
<feature type="compositionally biased region" description="Acidic residues" evidence="8">
    <location>
        <begin position="547"/>
        <end position="575"/>
    </location>
</feature>
<evidence type="ECO:0000256" key="5">
    <source>
        <dbReference type="ARBA" id="ARBA00022807"/>
    </source>
</evidence>
<evidence type="ECO:0000256" key="3">
    <source>
        <dbReference type="ARBA" id="ARBA00022786"/>
    </source>
</evidence>
<keyword evidence="5 6" id="KW-0788">Thiol protease</keyword>
<feature type="compositionally biased region" description="Low complexity" evidence="8">
    <location>
        <begin position="99"/>
        <end position="111"/>
    </location>
</feature>
<feature type="site" description="Transition state stabilizer" evidence="6">
    <location>
        <position position="393"/>
    </location>
</feature>
<dbReference type="PROSITE" id="PS52049">
    <property type="entry name" value="ULD"/>
    <property type="match status" value="1"/>
</dbReference>
<dbReference type="InterPro" id="IPR001578">
    <property type="entry name" value="Peptidase_C12_UCH"/>
</dbReference>
<comment type="similarity">
    <text evidence="6 7">Belongs to the peptidase C12 family.</text>
</comment>
<dbReference type="GO" id="GO:0004843">
    <property type="term" value="F:cysteine-type deubiquitinase activity"/>
    <property type="evidence" value="ECO:0007669"/>
    <property type="project" value="UniProtKB-UniRule"/>
</dbReference>
<dbReference type="EMBL" id="JAULSV010000003">
    <property type="protein sequence ID" value="KAK0648740.1"/>
    <property type="molecule type" value="Genomic_DNA"/>
</dbReference>
<dbReference type="Gene3D" id="3.40.532.10">
    <property type="entry name" value="Peptidase C12, ubiquitin carboxyl-terminal hydrolase"/>
    <property type="match status" value="1"/>
</dbReference>
<dbReference type="GO" id="GO:0006511">
    <property type="term" value="P:ubiquitin-dependent protein catabolic process"/>
    <property type="evidence" value="ECO:0007669"/>
    <property type="project" value="UniProtKB-UniRule"/>
</dbReference>
<comment type="catalytic activity">
    <reaction evidence="1 6 7">
        <text>Thiol-dependent hydrolysis of ester, thioester, amide, peptide and isopeptide bonds formed by the C-terminal Gly of ubiquitin (a 76-residue protein attached to proteins as an intracellular targeting signal).</text>
        <dbReference type="EC" id="3.4.19.12"/>
    </reaction>
</comment>
<keyword evidence="2 6" id="KW-0645">Protease</keyword>
<dbReference type="PANTHER" id="PTHR10589">
    <property type="entry name" value="UBIQUITIN CARBOXYL-TERMINAL HYDROLASE"/>
    <property type="match status" value="1"/>
</dbReference>
<feature type="region of interest" description="Disordered" evidence="8">
    <location>
        <begin position="1"/>
        <end position="190"/>
    </location>
</feature>
<name>A0AA40CRM8_9PEZI</name>
<dbReference type="EC" id="3.4.19.12" evidence="7"/>
<keyword evidence="3 6" id="KW-0833">Ubl conjugation pathway</keyword>
<keyword evidence="11" id="KW-1185">Reference proteome</keyword>
<proteinExistence type="inferred from homology"/>
<feature type="compositionally biased region" description="Basic residues" evidence="8">
    <location>
        <begin position="841"/>
        <end position="864"/>
    </location>
</feature>
<dbReference type="Pfam" id="PF01088">
    <property type="entry name" value="Peptidase_C12"/>
    <property type="match status" value="1"/>
</dbReference>
<evidence type="ECO:0000313" key="10">
    <source>
        <dbReference type="EMBL" id="KAK0648740.1"/>
    </source>
</evidence>
<dbReference type="PROSITE" id="PS52048">
    <property type="entry name" value="UCH_DOMAIN"/>
    <property type="match status" value="1"/>
</dbReference>
<evidence type="ECO:0000256" key="4">
    <source>
        <dbReference type="ARBA" id="ARBA00022801"/>
    </source>
</evidence>
<reference evidence="10" key="1">
    <citation type="submission" date="2023-06" db="EMBL/GenBank/DDBJ databases">
        <title>Genome-scale phylogeny and comparative genomics of the fungal order Sordariales.</title>
        <authorList>
            <consortium name="Lawrence Berkeley National Laboratory"/>
            <person name="Hensen N."/>
            <person name="Bonometti L."/>
            <person name="Westerberg I."/>
            <person name="Brannstrom I.O."/>
            <person name="Guillou S."/>
            <person name="Cros-Aarteil S."/>
            <person name="Calhoun S."/>
            <person name="Haridas S."/>
            <person name="Kuo A."/>
            <person name="Mondo S."/>
            <person name="Pangilinan J."/>
            <person name="Riley R."/>
            <person name="Labutti K."/>
            <person name="Andreopoulos B."/>
            <person name="Lipzen A."/>
            <person name="Chen C."/>
            <person name="Yanf M."/>
            <person name="Daum C."/>
            <person name="Ng V."/>
            <person name="Clum A."/>
            <person name="Steindorff A."/>
            <person name="Ohm R."/>
            <person name="Martin F."/>
            <person name="Silar P."/>
            <person name="Natvig D."/>
            <person name="Lalanne C."/>
            <person name="Gautier V."/>
            <person name="Ament-Velasquez S.L."/>
            <person name="Kruys A."/>
            <person name="Hutchinson M.I."/>
            <person name="Powell A.J."/>
            <person name="Barry K."/>
            <person name="Miller A.N."/>
            <person name="Grigoriev I.V."/>
            <person name="Debuchy R."/>
            <person name="Gladieux P."/>
            <person name="Thoren M.H."/>
            <person name="Johannesson H."/>
        </authorList>
    </citation>
    <scope>NUCLEOTIDE SEQUENCE</scope>
    <source>
        <strain evidence="10">SMH2532-1</strain>
    </source>
</reference>
<dbReference type="AlphaFoldDB" id="A0AA40CRM8"/>
<evidence type="ECO:0000256" key="8">
    <source>
        <dbReference type="SAM" id="MobiDB-lite"/>
    </source>
</evidence>
<dbReference type="PANTHER" id="PTHR10589:SF29">
    <property type="entry name" value="UBIQUITIN CARBOXYL-TERMINAL HYDROLASE"/>
    <property type="match status" value="1"/>
</dbReference>
<feature type="compositionally biased region" description="Acidic residues" evidence="8">
    <location>
        <begin position="822"/>
        <end position="837"/>
    </location>
</feature>
<gene>
    <name evidence="10" type="ORF">B0T16DRAFT_118756</name>
</gene>
<feature type="active site" description="Nucleophile" evidence="6">
    <location>
        <position position="399"/>
    </location>
</feature>
<evidence type="ECO:0000313" key="11">
    <source>
        <dbReference type="Proteomes" id="UP001174936"/>
    </source>
</evidence>
<sequence>MGRGRPKKKSDASSAASTPQAVTPASSDAGTDSSLRRGTRLRKKPNFLGNEESSPPRQPAEKRPSIADSAVGVSPEDNADDKDVENAPTKQTPSASPIKETPTKTVPAKKTPLNKTPLAKTPKEKPSTAKKSAKRSKQAVVKEPASEAPLEDLAGEQPVGNQQAGEQVEEQAEEEAEDQASLDTDGELEQQLANKIKLSVERALSGVLENGRAGGEGQAHSGTERNGEDQAEANVENPEGNANEQAEENADKQNEVRVKEEAQKATDGDEDVSPTVRRSLRKRKAASESLEGPAEPPMPNNLLDAALAPWAENEAEDWPHWMDLESDPAFFTHILRKIGVSGVKLADTFADMETLKLIPNLYGLILLMPASSYVEQEEVEVVEDGKSIWFANQTTNNACGTIAMLNLIMNVEGLDLDDRLEDFRERSKDLSPPQRGALITRSTWIRAAHNAFSRRINHLGAALSLAGEARHAKMKKKSPAKSKPKAKPKAKSKAKSKPMARETAKSKNRPMTRGRTGAAAQKAAAEEGEEVVMDAVQVGGAVEDVAEEAVEEGAEEDEEKDEEEDAEKEDSDGDDVPAKKAPSSVGSQERTHHFIAFVPIENRVWRLDGLQCEPSVISVFDENTDWFTVPIDEIQLRMEADGSQNWGLLAMCADPDSFSLERLRKEIAINVACIEALDNRWNTSPFWTDMDEDFDSNTILCATNIDLAQFGLDDNGIEAILEKDSRQVDSLQIKYCGKDADISEAIDCRERLVRRQKVLRTSYLTRSTGEKEEELVPELAALQDFTPAIHEWLKKLAEHGALQGLHDEVVAERMAQQHEEQPKEDDADAEYEEDAEEEANKKKRKGKAKAKSKPAKKRKGRGRA</sequence>
<evidence type="ECO:0000256" key="7">
    <source>
        <dbReference type="RuleBase" id="RU361215"/>
    </source>
</evidence>
<dbReference type="InterPro" id="IPR038765">
    <property type="entry name" value="Papain-like_cys_pep_sf"/>
</dbReference>
<comment type="caution">
    <text evidence="10">The sequence shown here is derived from an EMBL/GenBank/DDBJ whole genome shotgun (WGS) entry which is preliminary data.</text>
</comment>
<protein>
    <recommendedName>
        <fullName evidence="7">Ubiquitin carboxyl-terminal hydrolase</fullName>
        <ecNumber evidence="7">3.4.19.12</ecNumber>
    </recommendedName>
</protein>
<dbReference type="GO" id="GO:0016579">
    <property type="term" value="P:protein deubiquitination"/>
    <property type="evidence" value="ECO:0007669"/>
    <property type="project" value="TreeGrafter"/>
</dbReference>
<evidence type="ECO:0000256" key="6">
    <source>
        <dbReference type="PROSITE-ProRule" id="PRU01393"/>
    </source>
</evidence>
<keyword evidence="4 6" id="KW-0378">Hydrolase</keyword>
<dbReference type="GO" id="GO:0005737">
    <property type="term" value="C:cytoplasm"/>
    <property type="evidence" value="ECO:0007669"/>
    <property type="project" value="TreeGrafter"/>
</dbReference>
<dbReference type="SUPFAM" id="SSF54001">
    <property type="entry name" value="Cysteine proteinases"/>
    <property type="match status" value="2"/>
</dbReference>
<dbReference type="Proteomes" id="UP001174936">
    <property type="component" value="Unassembled WGS sequence"/>
</dbReference>
<feature type="compositionally biased region" description="Basic residues" evidence="8">
    <location>
        <begin position="472"/>
        <end position="498"/>
    </location>
</feature>
<feature type="compositionally biased region" description="Basic and acidic residues" evidence="8">
    <location>
        <begin position="249"/>
        <end position="267"/>
    </location>
</feature>
<feature type="region of interest" description="Disordered" evidence="8">
    <location>
        <begin position="208"/>
        <end position="301"/>
    </location>
</feature>
<evidence type="ECO:0000259" key="9">
    <source>
        <dbReference type="PROSITE" id="PS52048"/>
    </source>
</evidence>
<dbReference type="PRINTS" id="PR00707">
    <property type="entry name" value="UBCTHYDRLASE"/>
</dbReference>
<dbReference type="InterPro" id="IPR036959">
    <property type="entry name" value="Peptidase_C12_UCH_sf"/>
</dbReference>
<feature type="compositionally biased region" description="Acidic residues" evidence="8">
    <location>
        <begin position="167"/>
        <end position="188"/>
    </location>
</feature>
<feature type="site" description="Important for enzyme activity" evidence="6">
    <location>
        <position position="608"/>
    </location>
</feature>
<feature type="region of interest" description="Disordered" evidence="8">
    <location>
        <begin position="547"/>
        <end position="588"/>
    </location>
</feature>
<feature type="active site" description="Proton donor" evidence="6">
    <location>
        <position position="593"/>
    </location>
</feature>
<feature type="region of interest" description="Disordered" evidence="8">
    <location>
        <begin position="467"/>
        <end position="528"/>
    </location>
</feature>
<evidence type="ECO:0000256" key="2">
    <source>
        <dbReference type="ARBA" id="ARBA00022670"/>
    </source>
</evidence>
<organism evidence="10 11">
    <name type="scientific">Cercophora newfieldiana</name>
    <dbReference type="NCBI Taxonomy" id="92897"/>
    <lineage>
        <taxon>Eukaryota</taxon>
        <taxon>Fungi</taxon>
        <taxon>Dikarya</taxon>
        <taxon>Ascomycota</taxon>
        <taxon>Pezizomycotina</taxon>
        <taxon>Sordariomycetes</taxon>
        <taxon>Sordariomycetidae</taxon>
        <taxon>Sordariales</taxon>
        <taxon>Lasiosphaeriaceae</taxon>
        <taxon>Cercophora</taxon>
    </lineage>
</organism>
<accession>A0AA40CRM8</accession>
<feature type="region of interest" description="Disordered" evidence="8">
    <location>
        <begin position="813"/>
        <end position="864"/>
    </location>
</feature>